<proteinExistence type="inferred from homology"/>
<dbReference type="PANTHER" id="PTHR11709">
    <property type="entry name" value="MULTI-COPPER OXIDASE"/>
    <property type="match status" value="1"/>
</dbReference>
<keyword evidence="2" id="KW-0479">Metal-binding</keyword>
<dbReference type="PROSITE" id="PS00080">
    <property type="entry name" value="MULTICOPPER_OXIDASE2"/>
    <property type="match status" value="1"/>
</dbReference>
<dbReference type="GO" id="GO:0005507">
    <property type="term" value="F:copper ion binding"/>
    <property type="evidence" value="ECO:0007669"/>
    <property type="project" value="InterPro"/>
</dbReference>
<evidence type="ECO:0000256" key="1">
    <source>
        <dbReference type="ARBA" id="ARBA00010609"/>
    </source>
</evidence>
<dbReference type="PANTHER" id="PTHR11709:SF71">
    <property type="entry name" value="OXIDOREDUCTASE TPCJ"/>
    <property type="match status" value="1"/>
</dbReference>
<organism evidence="9 10">
    <name type="scientific">Amniculicola lignicola CBS 123094</name>
    <dbReference type="NCBI Taxonomy" id="1392246"/>
    <lineage>
        <taxon>Eukaryota</taxon>
        <taxon>Fungi</taxon>
        <taxon>Dikarya</taxon>
        <taxon>Ascomycota</taxon>
        <taxon>Pezizomycotina</taxon>
        <taxon>Dothideomycetes</taxon>
        <taxon>Pleosporomycetidae</taxon>
        <taxon>Pleosporales</taxon>
        <taxon>Amniculicolaceae</taxon>
        <taxon>Amniculicola</taxon>
    </lineage>
</organism>
<reference evidence="9" key="1">
    <citation type="journal article" date="2020" name="Stud. Mycol.">
        <title>101 Dothideomycetes genomes: a test case for predicting lifestyles and emergence of pathogens.</title>
        <authorList>
            <person name="Haridas S."/>
            <person name="Albert R."/>
            <person name="Binder M."/>
            <person name="Bloem J."/>
            <person name="Labutti K."/>
            <person name="Salamov A."/>
            <person name="Andreopoulos B."/>
            <person name="Baker S."/>
            <person name="Barry K."/>
            <person name="Bills G."/>
            <person name="Bluhm B."/>
            <person name="Cannon C."/>
            <person name="Castanera R."/>
            <person name="Culley D."/>
            <person name="Daum C."/>
            <person name="Ezra D."/>
            <person name="Gonzalez J."/>
            <person name="Henrissat B."/>
            <person name="Kuo A."/>
            <person name="Liang C."/>
            <person name="Lipzen A."/>
            <person name="Lutzoni F."/>
            <person name="Magnuson J."/>
            <person name="Mondo S."/>
            <person name="Nolan M."/>
            <person name="Ohm R."/>
            <person name="Pangilinan J."/>
            <person name="Park H.-J."/>
            <person name="Ramirez L."/>
            <person name="Alfaro M."/>
            <person name="Sun H."/>
            <person name="Tritt A."/>
            <person name="Yoshinaga Y."/>
            <person name="Zwiers L.-H."/>
            <person name="Turgeon B."/>
            <person name="Goodwin S."/>
            <person name="Spatafora J."/>
            <person name="Crous P."/>
            <person name="Grigoriev I."/>
        </authorList>
    </citation>
    <scope>NUCLEOTIDE SEQUENCE</scope>
    <source>
        <strain evidence="9">CBS 123094</strain>
    </source>
</reference>
<evidence type="ECO:0000256" key="4">
    <source>
        <dbReference type="ARBA" id="ARBA00023008"/>
    </source>
</evidence>
<gene>
    <name evidence="9" type="ORF">P154DRAFT_570502</name>
</gene>
<keyword evidence="3" id="KW-0560">Oxidoreductase</keyword>
<evidence type="ECO:0000256" key="3">
    <source>
        <dbReference type="ARBA" id="ARBA00023002"/>
    </source>
</evidence>
<keyword evidence="4" id="KW-0186">Copper</keyword>
<dbReference type="CDD" id="cd13880">
    <property type="entry name" value="CuRO_2_MaLCC_like"/>
    <property type="match status" value="1"/>
</dbReference>
<sequence>MGFSHSLTTFVTLTLLGASSLVSGRSLPKGEIVRRALPPSRFKCTYPEGWKMCNEEKRECWVRRPDGFEFNITTDYEDFIPEGIQRNITLELTETSISPDGIAKPLAKLINGTFPGPLIEACWGDTLQVTVVNKLPDNGTSIHWHGIRQLNTNHMDGVNGVTQCPTAENDSFTYKFRLTQYGHSWYHSHYSSQYGDGIAAPLLIHGPSSEDWEFEAEPIVVSDWLHESAFKEFGKEYHGPGLPAADSILINGQGKFYDQATGVAAPGGNFYKYPQKFEAGKRYLIRITNGSSGLHFHFSIDHHTLRVISTDFVPITPYDTNSLSVAIGQRYTVIVEAKPSAPSNGKFWMRTEFAGGLCNTALRGVSTSNRDQQRTGIISYVDTPEDTLPESTRFAATIACADEPYAKIKPKVEWNFGADKIQNDYQKNTYEAGLENVRRRMKATHWAISDMPMWLDMSKPTILQTKNDSSAWDPEYAIVNYNYINGDEYVIMVVTAGSLDQTVNRFSSWHPIHLHGHDFVVLAQGTTKYSRTESPKTFNFNNPPRRDVVMLPAGGYIAIAFKPDNPGVWLLHCHIAWHAGSGLALQVMERQSEIETSLGTGALDPIREGCKKWDAWTQLPGKFNPKDPEHGQEDSGI</sequence>
<evidence type="ECO:0000313" key="10">
    <source>
        <dbReference type="Proteomes" id="UP000799779"/>
    </source>
</evidence>
<dbReference type="Gene3D" id="2.60.40.420">
    <property type="entry name" value="Cupredoxins - blue copper proteins"/>
    <property type="match status" value="3"/>
</dbReference>
<dbReference type="CDD" id="cd13854">
    <property type="entry name" value="CuRO_1_MaLCC_like"/>
    <property type="match status" value="1"/>
</dbReference>
<dbReference type="InterPro" id="IPR045087">
    <property type="entry name" value="Cu-oxidase_fam"/>
</dbReference>
<dbReference type="Pfam" id="PF00394">
    <property type="entry name" value="Cu-oxidase"/>
    <property type="match status" value="1"/>
</dbReference>
<dbReference type="Proteomes" id="UP000799779">
    <property type="component" value="Unassembled WGS sequence"/>
</dbReference>
<keyword evidence="5" id="KW-0732">Signal</keyword>
<dbReference type="InterPro" id="IPR011707">
    <property type="entry name" value="Cu-oxidase-like_N"/>
</dbReference>
<feature type="chain" id="PRO_5025567057" evidence="5">
    <location>
        <begin position="25"/>
        <end position="637"/>
    </location>
</feature>
<dbReference type="InterPro" id="IPR008972">
    <property type="entry name" value="Cupredoxin"/>
</dbReference>
<dbReference type="SUPFAM" id="SSF49503">
    <property type="entry name" value="Cupredoxins"/>
    <property type="match status" value="3"/>
</dbReference>
<protein>
    <submittedName>
        <fullName evidence="9">Multicopper oxidase</fullName>
    </submittedName>
</protein>
<name>A0A6A5WXM5_9PLEO</name>
<dbReference type="PROSITE" id="PS00079">
    <property type="entry name" value="MULTICOPPER_OXIDASE1"/>
    <property type="match status" value="1"/>
</dbReference>
<feature type="signal peptide" evidence="5">
    <location>
        <begin position="1"/>
        <end position="24"/>
    </location>
</feature>
<evidence type="ECO:0000259" key="8">
    <source>
        <dbReference type="Pfam" id="PF07732"/>
    </source>
</evidence>
<comment type="similarity">
    <text evidence="1">Belongs to the multicopper oxidase family.</text>
</comment>
<dbReference type="InterPro" id="IPR033138">
    <property type="entry name" value="Cu_oxidase_CS"/>
</dbReference>
<evidence type="ECO:0000313" key="9">
    <source>
        <dbReference type="EMBL" id="KAF2006452.1"/>
    </source>
</evidence>
<feature type="domain" description="Plastocyanin-like" evidence="7">
    <location>
        <begin position="464"/>
        <end position="591"/>
    </location>
</feature>
<dbReference type="CDD" id="cd13901">
    <property type="entry name" value="CuRO_3_MaLCC_like"/>
    <property type="match status" value="1"/>
</dbReference>
<dbReference type="FunFam" id="2.60.40.420:FF:000021">
    <property type="entry name" value="Extracellular dihydrogeodin oxidase/laccase"/>
    <property type="match status" value="1"/>
</dbReference>
<dbReference type="EMBL" id="ML977560">
    <property type="protein sequence ID" value="KAF2006452.1"/>
    <property type="molecule type" value="Genomic_DNA"/>
</dbReference>
<dbReference type="AlphaFoldDB" id="A0A6A5WXM5"/>
<dbReference type="OrthoDB" id="2121828at2759"/>
<accession>A0A6A5WXM5</accession>
<evidence type="ECO:0000256" key="5">
    <source>
        <dbReference type="SAM" id="SignalP"/>
    </source>
</evidence>
<dbReference type="InterPro" id="IPR001117">
    <property type="entry name" value="Cu-oxidase_2nd"/>
</dbReference>
<feature type="domain" description="Plastocyanin-like" evidence="8">
    <location>
        <begin position="93"/>
        <end position="208"/>
    </location>
</feature>
<dbReference type="InterPro" id="IPR002355">
    <property type="entry name" value="Cu_oxidase_Cu_BS"/>
</dbReference>
<dbReference type="Pfam" id="PF07731">
    <property type="entry name" value="Cu-oxidase_2"/>
    <property type="match status" value="1"/>
</dbReference>
<evidence type="ECO:0000256" key="2">
    <source>
        <dbReference type="ARBA" id="ARBA00022723"/>
    </source>
</evidence>
<evidence type="ECO:0000259" key="7">
    <source>
        <dbReference type="Pfam" id="PF07731"/>
    </source>
</evidence>
<dbReference type="GO" id="GO:0016491">
    <property type="term" value="F:oxidoreductase activity"/>
    <property type="evidence" value="ECO:0007669"/>
    <property type="project" value="UniProtKB-KW"/>
</dbReference>
<keyword evidence="10" id="KW-1185">Reference proteome</keyword>
<dbReference type="Pfam" id="PF07732">
    <property type="entry name" value="Cu-oxidase_3"/>
    <property type="match status" value="1"/>
</dbReference>
<dbReference type="InterPro" id="IPR011706">
    <property type="entry name" value="Cu-oxidase_C"/>
</dbReference>
<feature type="domain" description="Plastocyanin-like" evidence="6">
    <location>
        <begin position="218"/>
        <end position="361"/>
    </location>
</feature>
<evidence type="ECO:0000259" key="6">
    <source>
        <dbReference type="Pfam" id="PF00394"/>
    </source>
</evidence>